<evidence type="ECO:0000313" key="2">
    <source>
        <dbReference type="EMBL" id="KAE8314564.1"/>
    </source>
</evidence>
<organism evidence="2 3">
    <name type="scientific">Aspergillus transmontanensis</name>
    <dbReference type="NCBI Taxonomy" id="1034304"/>
    <lineage>
        <taxon>Eukaryota</taxon>
        <taxon>Fungi</taxon>
        <taxon>Dikarya</taxon>
        <taxon>Ascomycota</taxon>
        <taxon>Pezizomycotina</taxon>
        <taxon>Eurotiomycetes</taxon>
        <taxon>Eurotiomycetidae</taxon>
        <taxon>Eurotiales</taxon>
        <taxon>Aspergillaceae</taxon>
        <taxon>Aspergillus</taxon>
        <taxon>Aspergillus subgen. Circumdati</taxon>
    </lineage>
</organism>
<keyword evidence="1" id="KW-0812">Transmembrane</keyword>
<evidence type="ECO:0000313" key="3">
    <source>
        <dbReference type="Proteomes" id="UP000325433"/>
    </source>
</evidence>
<reference evidence="3" key="1">
    <citation type="submission" date="2019-04" db="EMBL/GenBank/DDBJ databases">
        <title>Friends and foes A comparative genomics studyof 23 Aspergillus species from section Flavi.</title>
        <authorList>
            <consortium name="DOE Joint Genome Institute"/>
            <person name="Kjaerbolling I."/>
            <person name="Vesth T."/>
            <person name="Frisvad J.C."/>
            <person name="Nybo J.L."/>
            <person name="Theobald S."/>
            <person name="Kildgaard S."/>
            <person name="Isbrandt T."/>
            <person name="Kuo A."/>
            <person name="Sato A."/>
            <person name="Lyhne E.K."/>
            <person name="Kogle M.E."/>
            <person name="Wiebenga A."/>
            <person name="Kun R.S."/>
            <person name="Lubbers R.J."/>
            <person name="Makela M.R."/>
            <person name="Barry K."/>
            <person name="Chovatia M."/>
            <person name="Clum A."/>
            <person name="Daum C."/>
            <person name="Haridas S."/>
            <person name="He G."/>
            <person name="LaButti K."/>
            <person name="Lipzen A."/>
            <person name="Mondo S."/>
            <person name="Riley R."/>
            <person name="Salamov A."/>
            <person name="Simmons B.A."/>
            <person name="Magnuson J.K."/>
            <person name="Henrissat B."/>
            <person name="Mortensen U.H."/>
            <person name="Larsen T.O."/>
            <person name="Devries R.P."/>
            <person name="Grigoriev I.V."/>
            <person name="Machida M."/>
            <person name="Baker S.E."/>
            <person name="Andersen M.R."/>
        </authorList>
    </citation>
    <scope>NUCLEOTIDE SEQUENCE [LARGE SCALE GENOMIC DNA]</scope>
    <source>
        <strain evidence="3">CBS 130015</strain>
    </source>
</reference>
<keyword evidence="1" id="KW-1133">Transmembrane helix</keyword>
<keyword evidence="1" id="KW-0472">Membrane</keyword>
<keyword evidence="3" id="KW-1185">Reference proteome</keyword>
<evidence type="ECO:0000256" key="1">
    <source>
        <dbReference type="SAM" id="Phobius"/>
    </source>
</evidence>
<proteinExistence type="predicted"/>
<dbReference type="AlphaFoldDB" id="A0A5N6W140"/>
<name>A0A5N6W140_9EURO</name>
<dbReference type="Proteomes" id="UP000325433">
    <property type="component" value="Unassembled WGS sequence"/>
</dbReference>
<sequence>MFVLVGCQLGSVKSPALKFHYIYDPHFYPTNWLFIYIKISWFLNQAILFFHVFLYTSYGLICLENLT</sequence>
<gene>
    <name evidence="2" type="ORF">BDV41DRAFT_533261</name>
</gene>
<protein>
    <submittedName>
        <fullName evidence="2">Uncharacterized protein</fullName>
    </submittedName>
</protein>
<feature type="transmembrane region" description="Helical" evidence="1">
    <location>
        <begin position="42"/>
        <end position="63"/>
    </location>
</feature>
<dbReference type="EMBL" id="ML738317">
    <property type="protein sequence ID" value="KAE8314564.1"/>
    <property type="molecule type" value="Genomic_DNA"/>
</dbReference>
<accession>A0A5N6W140</accession>